<keyword evidence="8" id="KW-1185">Reference proteome</keyword>
<gene>
    <name evidence="7" type="ORF">Pmi06nite_63870</name>
</gene>
<evidence type="ECO:0000256" key="4">
    <source>
        <dbReference type="PROSITE-ProRule" id="PRU00335"/>
    </source>
</evidence>
<protein>
    <submittedName>
        <fullName evidence="7">TetR family transcriptional regulator</fullName>
    </submittedName>
</protein>
<evidence type="ECO:0000256" key="1">
    <source>
        <dbReference type="ARBA" id="ARBA00023015"/>
    </source>
</evidence>
<dbReference type="GO" id="GO:0000976">
    <property type="term" value="F:transcription cis-regulatory region binding"/>
    <property type="evidence" value="ECO:0007669"/>
    <property type="project" value="TreeGrafter"/>
</dbReference>
<dbReference type="PRINTS" id="PR00455">
    <property type="entry name" value="HTHTETR"/>
</dbReference>
<keyword evidence="3" id="KW-0804">Transcription</keyword>
<dbReference type="Gene3D" id="1.10.357.10">
    <property type="entry name" value="Tetracycline Repressor, domain 2"/>
    <property type="match status" value="1"/>
</dbReference>
<dbReference type="InterPro" id="IPR041347">
    <property type="entry name" value="MftR_C"/>
</dbReference>
<proteinExistence type="predicted"/>
<dbReference type="AlphaFoldDB" id="A0A8J3X9K7"/>
<feature type="DNA-binding region" description="H-T-H motif" evidence="4">
    <location>
        <begin position="51"/>
        <end position="70"/>
    </location>
</feature>
<dbReference type="Pfam" id="PF00440">
    <property type="entry name" value="TetR_N"/>
    <property type="match status" value="1"/>
</dbReference>
<dbReference type="Proteomes" id="UP000650628">
    <property type="component" value="Unassembled WGS sequence"/>
</dbReference>
<keyword evidence="1" id="KW-0805">Transcription regulation</keyword>
<evidence type="ECO:0000256" key="5">
    <source>
        <dbReference type="SAM" id="MobiDB-lite"/>
    </source>
</evidence>
<dbReference type="Gene3D" id="1.10.10.60">
    <property type="entry name" value="Homeodomain-like"/>
    <property type="match status" value="1"/>
</dbReference>
<comment type="caution">
    <text evidence="7">The sequence shown here is derived from an EMBL/GenBank/DDBJ whole genome shotgun (WGS) entry which is preliminary data.</text>
</comment>
<dbReference type="PANTHER" id="PTHR30055">
    <property type="entry name" value="HTH-TYPE TRANSCRIPTIONAL REGULATOR RUTR"/>
    <property type="match status" value="1"/>
</dbReference>
<sequence>MSQSARGTMHDMDAPQVPAPGLRERTRRAVRAELMAEAWRLFAAQGFEATTVEEIAAAAGMSKRSFFRYFVSKEDLVLGNLEDVGREVAAALAERPADESAWQALRRAFDGLVAEIEADADRFRPLLTMLRSEPGLHASHVEKRQRWQTMLAPQLAARVPARAGGSQDRPDPRLAALAGAALTCFDVAQTAWLDDPATDLAALLDEVMTAISTLTP</sequence>
<evidence type="ECO:0000313" key="8">
    <source>
        <dbReference type="Proteomes" id="UP000650628"/>
    </source>
</evidence>
<dbReference type="GO" id="GO:0003700">
    <property type="term" value="F:DNA-binding transcription factor activity"/>
    <property type="evidence" value="ECO:0007669"/>
    <property type="project" value="TreeGrafter"/>
</dbReference>
<feature type="region of interest" description="Disordered" evidence="5">
    <location>
        <begin position="1"/>
        <end position="23"/>
    </location>
</feature>
<reference evidence="7 8" key="1">
    <citation type="submission" date="2021-01" db="EMBL/GenBank/DDBJ databases">
        <title>Whole genome shotgun sequence of Planotetraspora mira NBRC 15435.</title>
        <authorList>
            <person name="Komaki H."/>
            <person name="Tamura T."/>
        </authorList>
    </citation>
    <scope>NUCLEOTIDE SEQUENCE [LARGE SCALE GENOMIC DNA]</scope>
    <source>
        <strain evidence="7 8">NBRC 15435</strain>
    </source>
</reference>
<evidence type="ECO:0000313" key="7">
    <source>
        <dbReference type="EMBL" id="GII32945.1"/>
    </source>
</evidence>
<accession>A0A8J3X9K7</accession>
<dbReference type="InterPro" id="IPR009057">
    <property type="entry name" value="Homeodomain-like_sf"/>
</dbReference>
<evidence type="ECO:0000259" key="6">
    <source>
        <dbReference type="PROSITE" id="PS50977"/>
    </source>
</evidence>
<dbReference type="SUPFAM" id="SSF46689">
    <property type="entry name" value="Homeodomain-like"/>
    <property type="match status" value="1"/>
</dbReference>
<evidence type="ECO:0000256" key="3">
    <source>
        <dbReference type="ARBA" id="ARBA00023163"/>
    </source>
</evidence>
<evidence type="ECO:0000256" key="2">
    <source>
        <dbReference type="ARBA" id="ARBA00023125"/>
    </source>
</evidence>
<feature type="domain" description="HTH tetR-type" evidence="6">
    <location>
        <begin position="28"/>
        <end position="88"/>
    </location>
</feature>
<dbReference type="Pfam" id="PF17754">
    <property type="entry name" value="TetR_C_14"/>
    <property type="match status" value="1"/>
</dbReference>
<dbReference type="PROSITE" id="PS50977">
    <property type="entry name" value="HTH_TETR_2"/>
    <property type="match status" value="1"/>
</dbReference>
<dbReference type="InterPro" id="IPR050109">
    <property type="entry name" value="HTH-type_TetR-like_transc_reg"/>
</dbReference>
<dbReference type="EMBL" id="BOOO01000037">
    <property type="protein sequence ID" value="GII32945.1"/>
    <property type="molecule type" value="Genomic_DNA"/>
</dbReference>
<name>A0A8J3X9K7_9ACTN</name>
<organism evidence="7 8">
    <name type="scientific">Planotetraspora mira</name>
    <dbReference type="NCBI Taxonomy" id="58121"/>
    <lineage>
        <taxon>Bacteria</taxon>
        <taxon>Bacillati</taxon>
        <taxon>Actinomycetota</taxon>
        <taxon>Actinomycetes</taxon>
        <taxon>Streptosporangiales</taxon>
        <taxon>Streptosporangiaceae</taxon>
        <taxon>Planotetraspora</taxon>
    </lineage>
</organism>
<keyword evidence="2 4" id="KW-0238">DNA-binding</keyword>
<dbReference type="InterPro" id="IPR001647">
    <property type="entry name" value="HTH_TetR"/>
</dbReference>
<dbReference type="PANTHER" id="PTHR30055:SF238">
    <property type="entry name" value="MYCOFACTOCIN BIOSYNTHESIS TRANSCRIPTIONAL REGULATOR MFTR-RELATED"/>
    <property type="match status" value="1"/>
</dbReference>